<dbReference type="Pfam" id="PF01939">
    <property type="entry name" value="NucS_C"/>
    <property type="match status" value="1"/>
</dbReference>
<dbReference type="EMBL" id="JBJDOT010000050">
    <property type="protein sequence ID" value="MFK3866521.1"/>
    <property type="molecule type" value="Genomic_DNA"/>
</dbReference>
<evidence type="ECO:0000259" key="2">
    <source>
        <dbReference type="Pfam" id="PF01939"/>
    </source>
</evidence>
<reference evidence="3 4" key="1">
    <citation type="submission" date="2024-11" db="EMBL/GenBank/DDBJ databases">
        <title>The Natural Products Discovery Center: Release of the First 8490 Sequenced Strains for Exploring Actinobacteria Biosynthetic Diversity.</title>
        <authorList>
            <person name="Kalkreuter E."/>
            <person name="Kautsar S.A."/>
            <person name="Yang D."/>
            <person name="Bader C.D."/>
            <person name="Teijaro C.N."/>
            <person name="Fluegel L."/>
            <person name="Davis C.M."/>
            <person name="Simpson J.R."/>
            <person name="Lauterbach L."/>
            <person name="Steele A.D."/>
            <person name="Gui C."/>
            <person name="Meng S."/>
            <person name="Li G."/>
            <person name="Viehrig K."/>
            <person name="Ye F."/>
            <person name="Su P."/>
            <person name="Kiefer A.F."/>
            <person name="Nichols A."/>
            <person name="Cepeda A.J."/>
            <person name="Yan W."/>
            <person name="Fan B."/>
            <person name="Jiang Y."/>
            <person name="Adhikari A."/>
            <person name="Zheng C.-J."/>
            <person name="Schuster L."/>
            <person name="Cowan T.M."/>
            <person name="Smanski M.J."/>
            <person name="Chevrette M.G."/>
            <person name="De Carvalho L.P.S."/>
            <person name="Shen B."/>
        </authorList>
    </citation>
    <scope>NUCLEOTIDE SEQUENCE [LARGE SCALE GENOMIC DNA]</scope>
    <source>
        <strain evidence="3 4">NPDC078403</strain>
    </source>
</reference>
<evidence type="ECO:0000313" key="3">
    <source>
        <dbReference type="EMBL" id="MFK3866521.1"/>
    </source>
</evidence>
<dbReference type="InterPro" id="IPR011856">
    <property type="entry name" value="tRNA_endonuc-like_dom_sf"/>
</dbReference>
<accession>A0ABW8L397</accession>
<proteinExistence type="predicted"/>
<comment type="caution">
    <text evidence="3">The sequence shown here is derived from an EMBL/GenBank/DDBJ whole genome shotgun (WGS) entry which is preliminary data.</text>
</comment>
<dbReference type="RefSeq" id="WP_404676501.1">
    <property type="nucleotide sequence ID" value="NZ_JBJDOT010000050.1"/>
</dbReference>
<evidence type="ECO:0000256" key="1">
    <source>
        <dbReference type="ARBA" id="ARBA00023125"/>
    </source>
</evidence>
<sequence>MNEANIRDKIAANLSILDSSLQLIKTEYYLPNAHGTRGFVDILAKDKQGTFVIIEIKKSNKSAREAIHEILKYTEGLKENKSLKDDEIRSIIVSTEWSELLVPFSSFVSKVDFELLGYQIDISTCTDIFTAKKVVPLVISNERMLSDLHMYYLYTSKESLSKGIKSIIQCYEKKGMNDYLLVKLRNIKDSDFMVYTTSQCLSEDEYLKRIYLDQESYEDFDEDYLNQLSGIDKTNYLHGLVILDSQPWPYSEDVNVGSPAKFGCDILETGWEVLDIIKGGALKENELLDDELIINELKGYEGKNRQILKRSFHSLHNLKKLTCEVERCLEHNDIWLSGVTKALADIQNKIQKHEDFSADIYIFNPSNTLQTINLFIQSAINGEDPNQWIPNYYIDLSCGGTLYKYYGCLVESNSSVRNSTLQEVFENFYEGSAANYLMSHTWGGYEPRDSEISSTYGLEYNNYFVEFDKLSNQRQTYHYNGFSYVPSDSVHPYQGIHNFYKSRSKFCREVVDFYNTHVVDGVFYS</sequence>
<dbReference type="PANTHER" id="PTHR38814:SF1">
    <property type="entry name" value="ENDONUCLEASE NUCS"/>
    <property type="match status" value="1"/>
</dbReference>
<keyword evidence="3" id="KW-0378">Hydrolase</keyword>
<dbReference type="Proteomes" id="UP001620262">
    <property type="component" value="Unassembled WGS sequence"/>
</dbReference>
<dbReference type="InterPro" id="IPR048301">
    <property type="entry name" value="NucS_C"/>
</dbReference>
<dbReference type="InterPro" id="IPR002793">
    <property type="entry name" value="Endonuclease_NucS"/>
</dbReference>
<gene>
    <name evidence="3" type="ORF">ACI2JU_22000</name>
</gene>
<dbReference type="GO" id="GO:0004519">
    <property type="term" value="F:endonuclease activity"/>
    <property type="evidence" value="ECO:0007669"/>
    <property type="project" value="UniProtKB-KW"/>
</dbReference>
<organism evidence="3 4">
    <name type="scientific">Pseudoalteromonas rhizosphaerae</name>
    <dbReference type="NCBI Taxonomy" id="2518973"/>
    <lineage>
        <taxon>Bacteria</taxon>
        <taxon>Pseudomonadati</taxon>
        <taxon>Pseudomonadota</taxon>
        <taxon>Gammaproteobacteria</taxon>
        <taxon>Alteromonadales</taxon>
        <taxon>Pseudoalteromonadaceae</taxon>
        <taxon>Pseudoalteromonas</taxon>
    </lineage>
</organism>
<dbReference type="PANTHER" id="PTHR38814">
    <property type="entry name" value="ENDONUCLEASE NUCS"/>
    <property type="match status" value="1"/>
</dbReference>
<feature type="domain" description="Endonuclease NucS C-terminal" evidence="2">
    <location>
        <begin position="3"/>
        <end position="95"/>
    </location>
</feature>
<name>A0ABW8L397_9GAMM</name>
<keyword evidence="3" id="KW-0540">Nuclease</keyword>
<protein>
    <submittedName>
        <fullName evidence="3">Endonuclease NucS domain-containing protein</fullName>
    </submittedName>
</protein>
<dbReference type="Gene3D" id="3.40.1350.10">
    <property type="match status" value="1"/>
</dbReference>
<evidence type="ECO:0000313" key="4">
    <source>
        <dbReference type="Proteomes" id="UP001620262"/>
    </source>
</evidence>
<keyword evidence="4" id="KW-1185">Reference proteome</keyword>
<keyword evidence="3" id="KW-0255">Endonuclease</keyword>
<keyword evidence="1" id="KW-0238">DNA-binding</keyword>